<accession>A0A1Y1VTN6</accession>
<proteinExistence type="predicted"/>
<reference evidence="2 3" key="1">
    <citation type="submission" date="2016-08" db="EMBL/GenBank/DDBJ databases">
        <title>A Parts List for Fungal Cellulosomes Revealed by Comparative Genomics.</title>
        <authorList>
            <consortium name="DOE Joint Genome Institute"/>
            <person name="Haitjema C.H."/>
            <person name="Gilmore S.P."/>
            <person name="Henske J.K."/>
            <person name="Solomon K.V."/>
            <person name="De Groot R."/>
            <person name="Kuo A."/>
            <person name="Mondo S.J."/>
            <person name="Salamov A.A."/>
            <person name="Labutti K."/>
            <person name="Zhao Z."/>
            <person name="Chiniquy J."/>
            <person name="Barry K."/>
            <person name="Brewer H.M."/>
            <person name="Purvine S.O."/>
            <person name="Wright A.T."/>
            <person name="Boxma B."/>
            <person name="Van Alen T."/>
            <person name="Hackstein J.H."/>
            <person name="Baker S.E."/>
            <person name="Grigoriev I.V."/>
            <person name="O'Malley M.A."/>
        </authorList>
    </citation>
    <scope>NUCLEOTIDE SEQUENCE [LARGE SCALE GENOMIC DNA]</scope>
    <source>
        <strain evidence="2 3">S4</strain>
    </source>
</reference>
<evidence type="ECO:0000313" key="2">
    <source>
        <dbReference type="EMBL" id="ORX64375.1"/>
    </source>
</evidence>
<name>A0A1Y1VTN6_9FUNG</name>
<keyword evidence="3" id="KW-1185">Reference proteome</keyword>
<reference evidence="2 3" key="2">
    <citation type="submission" date="2016-08" db="EMBL/GenBank/DDBJ databases">
        <title>Pervasive Adenine N6-methylation of Active Genes in Fungi.</title>
        <authorList>
            <consortium name="DOE Joint Genome Institute"/>
            <person name="Mondo S.J."/>
            <person name="Dannebaum R.O."/>
            <person name="Kuo R.C."/>
            <person name="Labutti K."/>
            <person name="Haridas S."/>
            <person name="Kuo A."/>
            <person name="Salamov A."/>
            <person name="Ahrendt S.R."/>
            <person name="Lipzen A."/>
            <person name="Sullivan W."/>
            <person name="Andreopoulos W.B."/>
            <person name="Clum A."/>
            <person name="Lindquist E."/>
            <person name="Daum C."/>
            <person name="Ramamoorthy G.K."/>
            <person name="Gryganskyi A."/>
            <person name="Culley D."/>
            <person name="Magnuson J.K."/>
            <person name="James T.Y."/>
            <person name="O'Malley M.A."/>
            <person name="Stajich J.E."/>
            <person name="Spatafora J.W."/>
            <person name="Visel A."/>
            <person name="Grigoriev I.V."/>
        </authorList>
    </citation>
    <scope>NUCLEOTIDE SEQUENCE [LARGE SCALE GENOMIC DNA]</scope>
    <source>
        <strain evidence="2 3">S4</strain>
    </source>
</reference>
<dbReference type="Proteomes" id="UP000193944">
    <property type="component" value="Unassembled WGS sequence"/>
</dbReference>
<dbReference type="EMBL" id="MCFG01000530">
    <property type="protein sequence ID" value="ORX64375.1"/>
    <property type="molecule type" value="Genomic_DNA"/>
</dbReference>
<evidence type="ECO:0000313" key="3">
    <source>
        <dbReference type="Proteomes" id="UP000193944"/>
    </source>
</evidence>
<comment type="caution">
    <text evidence="2">The sequence shown here is derived from an EMBL/GenBank/DDBJ whole genome shotgun (WGS) entry which is preliminary data.</text>
</comment>
<sequence length="102" mass="10764">MYINSKLLFIILVSVSSTLADVNGRCTGRNGICISTDNCNDYNGQSFSGNCPNDANDIKCCDDIPCKADDGRIGSCVFTSECDGETISGKCPGGSDFKCCIP</sequence>
<dbReference type="AlphaFoldDB" id="A0A1Y1VTN6"/>
<keyword evidence="1" id="KW-0732">Signal</keyword>
<feature type="non-terminal residue" evidence="2">
    <location>
        <position position="102"/>
    </location>
</feature>
<gene>
    <name evidence="2" type="ORF">BCR32DRAFT_212753</name>
</gene>
<evidence type="ECO:0000256" key="1">
    <source>
        <dbReference type="SAM" id="SignalP"/>
    </source>
</evidence>
<dbReference type="OrthoDB" id="2251794at2759"/>
<feature type="signal peptide" evidence="1">
    <location>
        <begin position="1"/>
        <end position="20"/>
    </location>
</feature>
<protein>
    <submittedName>
        <fullName evidence="2">Uncharacterized protein</fullName>
    </submittedName>
</protein>
<feature type="chain" id="PRO_5012282251" evidence="1">
    <location>
        <begin position="21"/>
        <end position="102"/>
    </location>
</feature>
<organism evidence="2 3">
    <name type="scientific">Anaeromyces robustus</name>
    <dbReference type="NCBI Taxonomy" id="1754192"/>
    <lineage>
        <taxon>Eukaryota</taxon>
        <taxon>Fungi</taxon>
        <taxon>Fungi incertae sedis</taxon>
        <taxon>Chytridiomycota</taxon>
        <taxon>Chytridiomycota incertae sedis</taxon>
        <taxon>Neocallimastigomycetes</taxon>
        <taxon>Neocallimastigales</taxon>
        <taxon>Neocallimastigaceae</taxon>
        <taxon>Anaeromyces</taxon>
    </lineage>
</organism>